<keyword evidence="1" id="KW-1133">Transmembrane helix</keyword>
<name>A0AAW2ACH4_CULAL</name>
<accession>A0AAW2ACH4</accession>
<protein>
    <submittedName>
        <fullName evidence="2">Uncharacterized protein</fullName>
    </submittedName>
</protein>
<sequence>MVRVRLLISTFEEDFRRASEAVTNAGNVEVAGGFMMGLGLVLAPVHLGISALITGSAVVVLSGAAISDKLWNKKIRSQQDKFIRTLKLNF</sequence>
<evidence type="ECO:0000313" key="3">
    <source>
        <dbReference type="Proteomes" id="UP001479290"/>
    </source>
</evidence>
<keyword evidence="1" id="KW-0472">Membrane</keyword>
<dbReference type="Proteomes" id="UP001479290">
    <property type="component" value="Unassembled WGS sequence"/>
</dbReference>
<proteinExistence type="predicted"/>
<gene>
    <name evidence="2" type="ORF">ABG768_024693</name>
</gene>
<keyword evidence="3" id="KW-1185">Reference proteome</keyword>
<organism evidence="2 3">
    <name type="scientific">Culter alburnus</name>
    <name type="common">Topmouth culter</name>
    <dbReference type="NCBI Taxonomy" id="194366"/>
    <lineage>
        <taxon>Eukaryota</taxon>
        <taxon>Metazoa</taxon>
        <taxon>Chordata</taxon>
        <taxon>Craniata</taxon>
        <taxon>Vertebrata</taxon>
        <taxon>Euteleostomi</taxon>
        <taxon>Actinopterygii</taxon>
        <taxon>Neopterygii</taxon>
        <taxon>Teleostei</taxon>
        <taxon>Ostariophysi</taxon>
        <taxon>Cypriniformes</taxon>
        <taxon>Xenocyprididae</taxon>
        <taxon>Xenocypridinae</taxon>
        <taxon>Culter</taxon>
    </lineage>
</organism>
<evidence type="ECO:0000313" key="2">
    <source>
        <dbReference type="EMBL" id="KAK9971319.1"/>
    </source>
</evidence>
<comment type="caution">
    <text evidence="2">The sequence shown here is derived from an EMBL/GenBank/DDBJ whole genome shotgun (WGS) entry which is preliminary data.</text>
</comment>
<reference evidence="2 3" key="1">
    <citation type="submission" date="2024-05" db="EMBL/GenBank/DDBJ databases">
        <title>A high-quality chromosomal-level genome assembly of Topmouth culter (Culter alburnus).</title>
        <authorList>
            <person name="Zhao H."/>
        </authorList>
    </citation>
    <scope>NUCLEOTIDE SEQUENCE [LARGE SCALE GENOMIC DNA]</scope>
    <source>
        <strain evidence="2">CATC2023</strain>
        <tissue evidence="2">Muscle</tissue>
    </source>
</reference>
<evidence type="ECO:0000256" key="1">
    <source>
        <dbReference type="SAM" id="Phobius"/>
    </source>
</evidence>
<keyword evidence="1" id="KW-0812">Transmembrane</keyword>
<dbReference type="AlphaFoldDB" id="A0AAW2ACH4"/>
<feature type="transmembrane region" description="Helical" evidence="1">
    <location>
        <begin position="45"/>
        <end position="66"/>
    </location>
</feature>
<dbReference type="EMBL" id="JAWDJR010000007">
    <property type="protein sequence ID" value="KAK9971319.1"/>
    <property type="molecule type" value="Genomic_DNA"/>
</dbReference>